<proteinExistence type="predicted"/>
<keyword evidence="2" id="KW-1185">Reference proteome</keyword>
<reference evidence="1 2" key="1">
    <citation type="submission" date="2016-10" db="EMBL/GenBank/DDBJ databases">
        <authorList>
            <person name="de Groot N.N."/>
        </authorList>
    </citation>
    <scope>NUCLEOTIDE SEQUENCE [LARGE SCALE GENOMIC DNA]</scope>
    <source>
        <strain evidence="1 2">DSM 19547</strain>
    </source>
</reference>
<dbReference type="InterPro" id="IPR021938">
    <property type="entry name" value="DUF3553"/>
</dbReference>
<dbReference type="AlphaFoldDB" id="A0A1I5RV31"/>
<evidence type="ECO:0000313" key="1">
    <source>
        <dbReference type="EMBL" id="SFP62287.1"/>
    </source>
</evidence>
<dbReference type="RefSeq" id="WP_093422489.1">
    <property type="nucleotide sequence ID" value="NZ_FOXA01000009.1"/>
</dbReference>
<evidence type="ECO:0008006" key="3">
    <source>
        <dbReference type="Google" id="ProtNLM"/>
    </source>
</evidence>
<name>A0A1I5RV31_9RHOB</name>
<accession>A0A1I5RV31</accession>
<evidence type="ECO:0000313" key="2">
    <source>
        <dbReference type="Proteomes" id="UP000199356"/>
    </source>
</evidence>
<organism evidence="1 2">
    <name type="scientific">Tranquillimonas alkanivorans</name>
    <dbReference type="NCBI Taxonomy" id="441119"/>
    <lineage>
        <taxon>Bacteria</taxon>
        <taxon>Pseudomonadati</taxon>
        <taxon>Pseudomonadota</taxon>
        <taxon>Alphaproteobacteria</taxon>
        <taxon>Rhodobacterales</taxon>
        <taxon>Roseobacteraceae</taxon>
        <taxon>Tranquillimonas</taxon>
    </lineage>
</organism>
<dbReference type="STRING" id="441119.SAMN04488047_109101"/>
<protein>
    <recommendedName>
        <fullName evidence="3">DUF3553 domain-containing protein</fullName>
    </recommendedName>
</protein>
<dbReference type="Proteomes" id="UP000199356">
    <property type="component" value="Unassembled WGS sequence"/>
</dbReference>
<sequence length="60" mass="6635">MSDLTSLLEPGMLVRHPDAPEWGLGQVQTNIGGRVTVMFEHQGKVVIDGRTVELMPVFDE</sequence>
<dbReference type="OrthoDB" id="7361229at2"/>
<gene>
    <name evidence="1" type="ORF">SAMN04488047_109101</name>
</gene>
<dbReference type="EMBL" id="FOXA01000009">
    <property type="protein sequence ID" value="SFP62287.1"/>
    <property type="molecule type" value="Genomic_DNA"/>
</dbReference>
<dbReference type="Pfam" id="PF12073">
    <property type="entry name" value="DUF3553"/>
    <property type="match status" value="1"/>
</dbReference>